<keyword evidence="2" id="KW-0479">Metal-binding</keyword>
<comment type="subcellular location">
    <subcellularLocation>
        <location evidence="1">Nucleus</location>
    </subcellularLocation>
</comment>
<dbReference type="CDD" id="cd00067">
    <property type="entry name" value="GAL4"/>
    <property type="match status" value="1"/>
</dbReference>
<feature type="domain" description="Zn(2)-C6 fungal-type" evidence="8">
    <location>
        <begin position="40"/>
        <end position="69"/>
    </location>
</feature>
<sequence length="914" mass="103853">MVYESAGVGASQASAENDVDVDVDAKANINASKRRRISRACDLCRDKKIKCDGQTPCSTCISLKKKCSYNYVRKRKLRKQNRAETSLFARASNNSDEGGKGKAKETGADNLNSDVNVNRDIAEHSCTSLEARLKNLETMVEGIYEILDKHLVKKNEEKLESLCMDTDTLSIKAREGERVGDFASVTNLNSALSKSVLKLIESKLSGESILKVIDSLYQRMNEEENKLNALVDPTRQEGFRPLPPRQISQFLLNTVFSTPLTCSTIIDRENIQRLADIYYQNGYKELCCSDLVLLDITILLGALIILGDYDKAVKNCNGRKEVENIVVNEALNIKLSNLLIYREEYLENALFYFQQLFTAYEGMNTIYSLAILCAVSITRLSVNTSYMLVSTVVRVAQHAGLHRKESYIGLSEAELKRRLHVWWYCYSFDINCCIRTGNPPVIQDNDISSHGPDYLMWLFMKPFFKKHPEFEFKSSKEKDKIDSLDVFIYALHDKFGFTNAVDYYRFKFAKIQSKTHRKLFAENSLAGQTSDSVFNIVLELNKELDDWVKSMPQEFRPNRTINLDIFESNRVARSKLMAIHFLYYLYVMVINRVSLLAKNSRRKAAVLHSINLHLTASRRILNLSSMIVEDHDKIFQSVFLPISGFGVLLRHCIQHPSKSENPGIVDDINLLITSSMNLFQKTRALENCEFLRTSRFEILGMISRCFIKIAIFVYDNNNEDKFVLNEESTKYLQPVHEMIDSLKTSEDQSANEKKCLNHPSSSYSMYSSQDQNSAHYNSEPSNSSFTNIKENTNILENGFTDLLGNNNLDNLNNNQSPGTNAQPQRCFADSNLLDPLLSFNMGMYSDFLLDAQNASVLNFDDTNIAHNMNDYLFCGGSVPLQADQQQAQEESNEGQSTVNGLGFPKLYRSDTNKD</sequence>
<feature type="compositionally biased region" description="Polar residues" evidence="7">
    <location>
        <begin position="769"/>
        <end position="785"/>
    </location>
</feature>
<feature type="region of interest" description="Disordered" evidence="7">
    <location>
        <begin position="744"/>
        <end position="785"/>
    </location>
</feature>
<accession>A0A1E4TZ98</accession>
<dbReference type="STRING" id="669874.A0A1E4TZ98"/>
<dbReference type="EMBL" id="KV454012">
    <property type="protein sequence ID" value="ODV97066.1"/>
    <property type="molecule type" value="Genomic_DNA"/>
</dbReference>
<keyword evidence="3" id="KW-0805">Transcription regulation</keyword>
<evidence type="ECO:0000313" key="10">
    <source>
        <dbReference type="Proteomes" id="UP000094236"/>
    </source>
</evidence>
<protein>
    <recommendedName>
        <fullName evidence="8">Zn(2)-C6 fungal-type domain-containing protein</fullName>
    </recommendedName>
</protein>
<dbReference type="GO" id="GO:0005634">
    <property type="term" value="C:nucleus"/>
    <property type="evidence" value="ECO:0007669"/>
    <property type="project" value="UniProtKB-SubCell"/>
</dbReference>
<feature type="compositionally biased region" description="Basic and acidic residues" evidence="7">
    <location>
        <begin position="744"/>
        <end position="755"/>
    </location>
</feature>
<evidence type="ECO:0000256" key="4">
    <source>
        <dbReference type="ARBA" id="ARBA00023125"/>
    </source>
</evidence>
<dbReference type="GO" id="GO:0003677">
    <property type="term" value="F:DNA binding"/>
    <property type="evidence" value="ECO:0007669"/>
    <property type="project" value="UniProtKB-KW"/>
</dbReference>
<keyword evidence="6" id="KW-0539">Nucleus</keyword>
<dbReference type="InterPro" id="IPR001138">
    <property type="entry name" value="Zn2Cys6_DnaBD"/>
</dbReference>
<dbReference type="Proteomes" id="UP000094236">
    <property type="component" value="Unassembled WGS sequence"/>
</dbReference>
<dbReference type="Gene3D" id="4.10.240.10">
    <property type="entry name" value="Zn(2)-C6 fungal-type DNA-binding domain"/>
    <property type="match status" value="1"/>
</dbReference>
<organism evidence="9 10">
    <name type="scientific">Pachysolen tannophilus NRRL Y-2460</name>
    <dbReference type="NCBI Taxonomy" id="669874"/>
    <lineage>
        <taxon>Eukaryota</taxon>
        <taxon>Fungi</taxon>
        <taxon>Dikarya</taxon>
        <taxon>Ascomycota</taxon>
        <taxon>Saccharomycotina</taxon>
        <taxon>Pichiomycetes</taxon>
        <taxon>Pachysolenaceae</taxon>
        <taxon>Pachysolen</taxon>
    </lineage>
</organism>
<name>A0A1E4TZ98_PACTA</name>
<keyword evidence="4" id="KW-0238">DNA-binding</keyword>
<reference evidence="10" key="1">
    <citation type="submission" date="2016-05" db="EMBL/GenBank/DDBJ databases">
        <title>Comparative genomics of biotechnologically important yeasts.</title>
        <authorList>
            <consortium name="DOE Joint Genome Institute"/>
            <person name="Riley R."/>
            <person name="Haridas S."/>
            <person name="Wolfe K.H."/>
            <person name="Lopes M.R."/>
            <person name="Hittinger C.T."/>
            <person name="Goker M."/>
            <person name="Salamov A."/>
            <person name="Wisecaver J."/>
            <person name="Long T.M."/>
            <person name="Aerts A.L."/>
            <person name="Barry K."/>
            <person name="Choi C."/>
            <person name="Clum A."/>
            <person name="Coughlan A.Y."/>
            <person name="Deshpande S."/>
            <person name="Douglass A.P."/>
            <person name="Hanson S.J."/>
            <person name="Klenk H.-P."/>
            <person name="Labutti K."/>
            <person name="Lapidus A."/>
            <person name="Lindquist E."/>
            <person name="Lipzen A."/>
            <person name="Meier-Kolthoff J.P."/>
            <person name="Ohm R.A."/>
            <person name="Otillar R.P."/>
            <person name="Pangilinan J."/>
            <person name="Peng Y."/>
            <person name="Rokas A."/>
            <person name="Rosa C.A."/>
            <person name="Scheuner C."/>
            <person name="Sibirny A.A."/>
            <person name="Slot J.C."/>
            <person name="Stielow J.B."/>
            <person name="Sun H."/>
            <person name="Kurtzman C.P."/>
            <person name="Blackwell M."/>
            <person name="Grigoriev I.V."/>
            <person name="Jeffries T.W."/>
        </authorList>
    </citation>
    <scope>NUCLEOTIDE SEQUENCE [LARGE SCALE GENOMIC DNA]</scope>
    <source>
        <strain evidence="10">NRRL Y-2460</strain>
    </source>
</reference>
<proteinExistence type="predicted"/>
<dbReference type="SMART" id="SM00066">
    <property type="entry name" value="GAL4"/>
    <property type="match status" value="1"/>
</dbReference>
<feature type="region of interest" description="Disordered" evidence="7">
    <location>
        <begin position="883"/>
        <end position="914"/>
    </location>
</feature>
<dbReference type="GO" id="GO:0008270">
    <property type="term" value="F:zinc ion binding"/>
    <property type="evidence" value="ECO:0007669"/>
    <property type="project" value="InterPro"/>
</dbReference>
<dbReference type="Pfam" id="PF00172">
    <property type="entry name" value="Zn_clus"/>
    <property type="match status" value="1"/>
</dbReference>
<dbReference type="CDD" id="cd12148">
    <property type="entry name" value="fungal_TF_MHR"/>
    <property type="match status" value="1"/>
</dbReference>
<dbReference type="AlphaFoldDB" id="A0A1E4TZ98"/>
<dbReference type="SMART" id="SM00906">
    <property type="entry name" value="Fungal_trans"/>
    <property type="match status" value="1"/>
</dbReference>
<dbReference type="InterPro" id="IPR050987">
    <property type="entry name" value="AtrR-like"/>
</dbReference>
<dbReference type="Pfam" id="PF04082">
    <property type="entry name" value="Fungal_trans"/>
    <property type="match status" value="1"/>
</dbReference>
<dbReference type="PANTHER" id="PTHR46910">
    <property type="entry name" value="TRANSCRIPTION FACTOR PDR1"/>
    <property type="match status" value="1"/>
</dbReference>
<evidence type="ECO:0000256" key="7">
    <source>
        <dbReference type="SAM" id="MobiDB-lite"/>
    </source>
</evidence>
<feature type="compositionally biased region" description="Basic and acidic residues" evidence="7">
    <location>
        <begin position="97"/>
        <end position="107"/>
    </location>
</feature>
<dbReference type="GO" id="GO:0006351">
    <property type="term" value="P:DNA-templated transcription"/>
    <property type="evidence" value="ECO:0007669"/>
    <property type="project" value="InterPro"/>
</dbReference>
<dbReference type="InterPro" id="IPR007219">
    <property type="entry name" value="XnlR_reg_dom"/>
</dbReference>
<feature type="compositionally biased region" description="Polar residues" evidence="7">
    <location>
        <begin position="883"/>
        <end position="899"/>
    </location>
</feature>
<gene>
    <name evidence="9" type="ORF">PACTADRAFT_48831</name>
</gene>
<keyword evidence="10" id="KW-1185">Reference proteome</keyword>
<evidence type="ECO:0000256" key="3">
    <source>
        <dbReference type="ARBA" id="ARBA00023015"/>
    </source>
</evidence>
<dbReference type="InterPro" id="IPR036864">
    <property type="entry name" value="Zn2-C6_fun-type_DNA-bd_sf"/>
</dbReference>
<dbReference type="GO" id="GO:0000981">
    <property type="term" value="F:DNA-binding transcription factor activity, RNA polymerase II-specific"/>
    <property type="evidence" value="ECO:0007669"/>
    <property type="project" value="InterPro"/>
</dbReference>
<feature type="region of interest" description="Disordered" evidence="7">
    <location>
        <begin position="83"/>
        <end position="110"/>
    </location>
</feature>
<evidence type="ECO:0000259" key="8">
    <source>
        <dbReference type="PROSITE" id="PS50048"/>
    </source>
</evidence>
<dbReference type="SUPFAM" id="SSF57701">
    <property type="entry name" value="Zn2/Cys6 DNA-binding domain"/>
    <property type="match status" value="1"/>
</dbReference>
<dbReference type="OrthoDB" id="2123952at2759"/>
<evidence type="ECO:0000256" key="5">
    <source>
        <dbReference type="ARBA" id="ARBA00023163"/>
    </source>
</evidence>
<evidence type="ECO:0000256" key="1">
    <source>
        <dbReference type="ARBA" id="ARBA00004123"/>
    </source>
</evidence>
<dbReference type="PROSITE" id="PS50048">
    <property type="entry name" value="ZN2_CY6_FUNGAL_2"/>
    <property type="match status" value="1"/>
</dbReference>
<dbReference type="PANTHER" id="PTHR46910:SF37">
    <property type="entry name" value="ZN(II)2CYS6 TRANSCRIPTION FACTOR (EUROFUNG)"/>
    <property type="match status" value="1"/>
</dbReference>
<evidence type="ECO:0000256" key="2">
    <source>
        <dbReference type="ARBA" id="ARBA00022723"/>
    </source>
</evidence>
<keyword evidence="5" id="KW-0804">Transcription</keyword>
<dbReference type="PROSITE" id="PS00463">
    <property type="entry name" value="ZN2_CY6_FUNGAL_1"/>
    <property type="match status" value="1"/>
</dbReference>
<evidence type="ECO:0000256" key="6">
    <source>
        <dbReference type="ARBA" id="ARBA00023242"/>
    </source>
</evidence>
<evidence type="ECO:0000313" key="9">
    <source>
        <dbReference type="EMBL" id="ODV97066.1"/>
    </source>
</evidence>